<dbReference type="AlphaFoldDB" id="A0A7X6R6I1"/>
<gene>
    <name evidence="3" type="ORF">HGB38_31320</name>
</gene>
<dbReference type="InterPro" id="IPR036397">
    <property type="entry name" value="RNaseH_sf"/>
</dbReference>
<dbReference type="SUPFAM" id="SSF53098">
    <property type="entry name" value="Ribonuclease H-like"/>
    <property type="match status" value="1"/>
</dbReference>
<dbReference type="GO" id="GO:0005829">
    <property type="term" value="C:cytosol"/>
    <property type="evidence" value="ECO:0007669"/>
    <property type="project" value="TreeGrafter"/>
</dbReference>
<name>A0A7X6R6I1_9NOCA</name>
<proteinExistence type="predicted"/>
<dbReference type="PANTHER" id="PTHR10948">
    <property type="entry name" value="TRANSPOSASE"/>
    <property type="match status" value="1"/>
</dbReference>
<protein>
    <submittedName>
        <fullName evidence="3">IS30 family transposase</fullName>
    </submittedName>
</protein>
<dbReference type="GO" id="GO:0015074">
    <property type="term" value="P:DNA integration"/>
    <property type="evidence" value="ECO:0007669"/>
    <property type="project" value="InterPro"/>
</dbReference>
<dbReference type="InterPro" id="IPR051917">
    <property type="entry name" value="Transposase-Integrase"/>
</dbReference>
<dbReference type="InterPro" id="IPR001584">
    <property type="entry name" value="Integrase_cat-core"/>
</dbReference>
<sequence length="392" mass="44311">MSAARQNEVWRRWRAGESFSAIARALGLPLQHVRRFLAQTGGVHRPPPRRRSQHLTMAEREEISRGLAAGCSARTIAVCLGRSPSTIAREIVRNGGRAAYRAATADQRAYQRARRPKPAKLARNARLRALVEEKLTTCWSPEQIAGWLRRQFPDEESMRVSHEAIYLTLFDPRRKAINRTLTRKLRTRRPMRHPKRARRPTGAGVISDLVPISERPVEVETRQIAGHWEGDPVMGTRPSAIATLVERTSRFTALVALPDGIKADQVTPHLTRYLLSLPVPMRRTLTWDRGREIAGHKAITAATGTPIYLCKPRSPWQRGTNENTNRLLRQYLPKNADLRRFSQADLDTIADELNHRPRKIHGYRSPAEVYAECLNSGDALTVGLSSHRCNSV</sequence>
<dbReference type="GO" id="GO:0032196">
    <property type="term" value="P:transposition"/>
    <property type="evidence" value="ECO:0007669"/>
    <property type="project" value="TreeGrafter"/>
</dbReference>
<evidence type="ECO:0000259" key="2">
    <source>
        <dbReference type="PROSITE" id="PS50994"/>
    </source>
</evidence>
<evidence type="ECO:0000313" key="3">
    <source>
        <dbReference type="EMBL" id="NKY30670.1"/>
    </source>
</evidence>
<evidence type="ECO:0000256" key="1">
    <source>
        <dbReference type="ARBA" id="ARBA00023172"/>
    </source>
</evidence>
<comment type="caution">
    <text evidence="3">The sequence shown here is derived from an EMBL/GenBank/DDBJ whole genome shotgun (WGS) entry which is preliminary data.</text>
</comment>
<keyword evidence="1" id="KW-0233">DNA recombination</keyword>
<dbReference type="GO" id="GO:0004803">
    <property type="term" value="F:transposase activity"/>
    <property type="evidence" value="ECO:0007669"/>
    <property type="project" value="TreeGrafter"/>
</dbReference>
<dbReference type="Proteomes" id="UP000540698">
    <property type="component" value="Unassembled WGS sequence"/>
</dbReference>
<dbReference type="NCBIfam" id="NF033563">
    <property type="entry name" value="transpos_IS30"/>
    <property type="match status" value="1"/>
</dbReference>
<accession>A0A7X6R6I1</accession>
<dbReference type="InterPro" id="IPR025246">
    <property type="entry name" value="IS30-like_HTH"/>
</dbReference>
<dbReference type="InterPro" id="IPR053392">
    <property type="entry name" value="Transposase_IS30-like"/>
</dbReference>
<dbReference type="InterPro" id="IPR012337">
    <property type="entry name" value="RNaseH-like_sf"/>
</dbReference>
<evidence type="ECO:0000313" key="4">
    <source>
        <dbReference type="Proteomes" id="UP000540698"/>
    </source>
</evidence>
<organism evidence="3 4">
    <name type="scientific">Nocardia gamkensis</name>
    <dbReference type="NCBI Taxonomy" id="352869"/>
    <lineage>
        <taxon>Bacteria</taxon>
        <taxon>Bacillati</taxon>
        <taxon>Actinomycetota</taxon>
        <taxon>Actinomycetes</taxon>
        <taxon>Mycobacteriales</taxon>
        <taxon>Nocardiaceae</taxon>
        <taxon>Nocardia</taxon>
    </lineage>
</organism>
<dbReference type="GO" id="GO:0003676">
    <property type="term" value="F:nucleic acid binding"/>
    <property type="evidence" value="ECO:0007669"/>
    <property type="project" value="InterPro"/>
</dbReference>
<dbReference type="GO" id="GO:0006310">
    <property type="term" value="P:DNA recombination"/>
    <property type="evidence" value="ECO:0007669"/>
    <property type="project" value="UniProtKB-KW"/>
</dbReference>
<feature type="domain" description="Integrase catalytic" evidence="2">
    <location>
        <begin position="212"/>
        <end position="374"/>
    </location>
</feature>
<dbReference type="PANTHER" id="PTHR10948:SF23">
    <property type="entry name" value="TRANSPOSASE INSI FOR INSERTION SEQUENCE ELEMENT IS30A-RELATED"/>
    <property type="match status" value="1"/>
</dbReference>
<reference evidence="3 4" key="1">
    <citation type="submission" date="2020-04" db="EMBL/GenBank/DDBJ databases">
        <title>MicrobeNet Type strains.</title>
        <authorList>
            <person name="Nicholson A.C."/>
        </authorList>
    </citation>
    <scope>NUCLEOTIDE SEQUENCE [LARGE SCALE GENOMIC DNA]</scope>
    <source>
        <strain evidence="3 4">DSM 44956</strain>
    </source>
</reference>
<dbReference type="Gene3D" id="3.30.420.10">
    <property type="entry name" value="Ribonuclease H-like superfamily/Ribonuclease H"/>
    <property type="match status" value="1"/>
</dbReference>
<dbReference type="EMBL" id="JAAXOS010000019">
    <property type="protein sequence ID" value="NKY30670.1"/>
    <property type="molecule type" value="Genomic_DNA"/>
</dbReference>
<dbReference type="Pfam" id="PF13936">
    <property type="entry name" value="HTH_38"/>
    <property type="match status" value="1"/>
</dbReference>
<keyword evidence="4" id="KW-1185">Reference proteome</keyword>
<dbReference type="PROSITE" id="PS50994">
    <property type="entry name" value="INTEGRASE"/>
    <property type="match status" value="1"/>
</dbReference>